<dbReference type="SMART" id="SM00487">
    <property type="entry name" value="DEXDc"/>
    <property type="match status" value="1"/>
</dbReference>
<feature type="region of interest" description="Disordered" evidence="4">
    <location>
        <begin position="424"/>
        <end position="459"/>
    </location>
</feature>
<dbReference type="SUPFAM" id="SSF52540">
    <property type="entry name" value="P-loop containing nucleoside triphosphate hydrolases"/>
    <property type="match status" value="2"/>
</dbReference>
<keyword evidence="3" id="KW-0067">ATP-binding</keyword>
<feature type="domain" description="Helicase ATP-binding" evidence="5">
    <location>
        <begin position="478"/>
        <end position="652"/>
    </location>
</feature>
<evidence type="ECO:0000256" key="2">
    <source>
        <dbReference type="ARBA" id="ARBA00022801"/>
    </source>
</evidence>
<dbReference type="Gene3D" id="3.40.50.10810">
    <property type="entry name" value="Tandem AAA-ATPase domain"/>
    <property type="match status" value="1"/>
</dbReference>
<dbReference type="STRING" id="1081109.A0A168B444"/>
<evidence type="ECO:0000256" key="4">
    <source>
        <dbReference type="SAM" id="MobiDB-lite"/>
    </source>
</evidence>
<feature type="region of interest" description="Disordered" evidence="4">
    <location>
        <begin position="200"/>
        <end position="318"/>
    </location>
</feature>
<evidence type="ECO:0000313" key="7">
    <source>
        <dbReference type="EMBL" id="KZZ94767.1"/>
    </source>
</evidence>
<dbReference type="OrthoDB" id="5857104at2759"/>
<evidence type="ECO:0000256" key="1">
    <source>
        <dbReference type="ARBA" id="ARBA00022741"/>
    </source>
</evidence>
<organism evidence="7 8">
    <name type="scientific">Moelleriella libera RCEF 2490</name>
    <dbReference type="NCBI Taxonomy" id="1081109"/>
    <lineage>
        <taxon>Eukaryota</taxon>
        <taxon>Fungi</taxon>
        <taxon>Dikarya</taxon>
        <taxon>Ascomycota</taxon>
        <taxon>Pezizomycotina</taxon>
        <taxon>Sordariomycetes</taxon>
        <taxon>Hypocreomycetidae</taxon>
        <taxon>Hypocreales</taxon>
        <taxon>Clavicipitaceae</taxon>
        <taxon>Moelleriella</taxon>
    </lineage>
</organism>
<dbReference type="PROSITE" id="PS51192">
    <property type="entry name" value="HELICASE_ATP_BIND_1"/>
    <property type="match status" value="1"/>
</dbReference>
<keyword evidence="1" id="KW-0547">Nucleotide-binding</keyword>
<dbReference type="InterPro" id="IPR010994">
    <property type="entry name" value="RuvA_2-like"/>
</dbReference>
<gene>
    <name evidence="7" type="ORF">AAL_04878</name>
</gene>
<sequence length="1018" mass="113972">MARSSSPVLPRHHARAPNSPDGSNELVGDTIPCSPAAFSRDRSRESTQPTQILPNPGLRPADRSSSPASVIEVPASSPFQKKEPRKVGSILAPRGTIYRPPPRPPLSATAASKRPALEPVCLISDDEEDLTPPRGDIRPTEFRAKVAEFAFNPAAAAEDSDMKRKLRQIYDVFGDKFPSEIVREALNATRMDVADAITWLERQPKSQERSKTKNLSNTADRRPESSARRPPKASTSTNLDRGSSPSIASISPPKSQVPKRQKRKLVQGLKKRIDSSPQKPQPSPKAARKDVVVIGLEENDQEDAYQVEASPAPSETGDERVLHCINTSTLKELAAMTGMKEALLEPLIDKRPFENLSQAKRVSASKKPGARKASRISIGESAVDAVEVFLRAVAAIDQVVSTCEAKGRTVKSAMDVWDLDSFGHDKRSSRTSPEGDMPLTPSSLSSKYTRPPVPQQPKLMDGHCRMKPFQLFGLNWMSLLYNFEIGCILADEMGLGKTCQVISLMCHLVEEQEHQPRERNPWPNLIVVPPSTYNNWLQEFAKFAPDLSVIGYRGSQMERAEIAYEIGENLDECHVVLATYSQITTEADIDAMRSFNLNAAIFDEGHKMKNPETKTYKDLRRIPAAWKLLLTGTPVQNNLLEMTALLNFINPKMFDGYMEDIQYIFSQKVTIRDVSNGAFLYAERVRRARTILEPFILQRRKDQVLSDMPQKMCTVVHCDMTDSQKETYADYEELFRLGPSSRGLKAQGRLNDQNNAWMQLRKAALHPLLFRRHFTDQKVEEMGRILMDRIPQAELHQSDLKHLVQELKNSSDFELHLWCRDYARLLKQFDIPAAAELDSGKVQKLLELIGQYSKNGDRVLVFSKFSRLIELLQEVLALQGIEHLVLMGNTNVSERQSLIDEFNNNVGIPVFLLTTGAGGTGINLTSANKVIIFDQSDNPQDDIQAENRAHRLGQKRDVEVVRLIASDTIEELIYKACQKKIELANKVTGAALEESPDAERNMEQAVRSMMLEGNMTPP</sequence>
<evidence type="ECO:0000259" key="6">
    <source>
        <dbReference type="PROSITE" id="PS51194"/>
    </source>
</evidence>
<dbReference type="InterPro" id="IPR014001">
    <property type="entry name" value="Helicase_ATP-bd"/>
</dbReference>
<dbReference type="PANTHER" id="PTHR10799">
    <property type="entry name" value="SNF2/RAD54 HELICASE FAMILY"/>
    <property type="match status" value="1"/>
</dbReference>
<dbReference type="SMART" id="SM00490">
    <property type="entry name" value="HELICc"/>
    <property type="match status" value="1"/>
</dbReference>
<accession>A0A168B444</accession>
<protein>
    <submittedName>
        <fullName evidence="7">SNF2-related protein</fullName>
    </submittedName>
</protein>
<dbReference type="InterPro" id="IPR000330">
    <property type="entry name" value="SNF2_N"/>
</dbReference>
<evidence type="ECO:0000259" key="5">
    <source>
        <dbReference type="PROSITE" id="PS51192"/>
    </source>
</evidence>
<dbReference type="AlphaFoldDB" id="A0A168B444"/>
<dbReference type="CDD" id="cd18793">
    <property type="entry name" value="SF2_C_SNF"/>
    <property type="match status" value="1"/>
</dbReference>
<dbReference type="Gene3D" id="3.40.50.300">
    <property type="entry name" value="P-loop containing nucleotide triphosphate hydrolases"/>
    <property type="match status" value="2"/>
</dbReference>
<comment type="caution">
    <text evidence="7">The sequence shown here is derived from an EMBL/GenBank/DDBJ whole genome shotgun (WGS) entry which is preliminary data.</text>
</comment>
<feature type="compositionally biased region" description="Low complexity" evidence="4">
    <location>
        <begin position="243"/>
        <end position="254"/>
    </location>
</feature>
<dbReference type="EMBL" id="AZGY01000010">
    <property type="protein sequence ID" value="KZZ94767.1"/>
    <property type="molecule type" value="Genomic_DNA"/>
</dbReference>
<dbReference type="GO" id="GO:0016787">
    <property type="term" value="F:hydrolase activity"/>
    <property type="evidence" value="ECO:0007669"/>
    <property type="project" value="UniProtKB-KW"/>
</dbReference>
<feature type="compositionally biased region" description="Basic and acidic residues" evidence="4">
    <location>
        <begin position="202"/>
        <end position="211"/>
    </location>
</feature>
<keyword evidence="8" id="KW-1185">Reference proteome</keyword>
<dbReference type="GO" id="GO:0005524">
    <property type="term" value="F:ATP binding"/>
    <property type="evidence" value="ECO:0007669"/>
    <property type="project" value="InterPro"/>
</dbReference>
<proteinExistence type="predicted"/>
<dbReference type="SUPFAM" id="SSF47781">
    <property type="entry name" value="RuvA domain 2-like"/>
    <property type="match status" value="1"/>
</dbReference>
<dbReference type="InterPro" id="IPR027417">
    <property type="entry name" value="P-loop_NTPase"/>
</dbReference>
<reference evidence="7 8" key="1">
    <citation type="journal article" date="2016" name="Genome Biol. Evol.">
        <title>Divergent and convergent evolution of fungal pathogenicity.</title>
        <authorList>
            <person name="Shang Y."/>
            <person name="Xiao G."/>
            <person name="Zheng P."/>
            <person name="Cen K."/>
            <person name="Zhan S."/>
            <person name="Wang C."/>
        </authorList>
    </citation>
    <scope>NUCLEOTIDE SEQUENCE [LARGE SCALE GENOMIC DNA]</scope>
    <source>
        <strain evidence="7 8">RCEF 2490</strain>
    </source>
</reference>
<dbReference type="PROSITE" id="PS51194">
    <property type="entry name" value="HELICASE_CTER"/>
    <property type="match status" value="1"/>
</dbReference>
<dbReference type="InterPro" id="IPR038718">
    <property type="entry name" value="SNF2-like_sf"/>
</dbReference>
<feature type="domain" description="Helicase C-terminal" evidence="6">
    <location>
        <begin position="844"/>
        <end position="1003"/>
    </location>
</feature>
<evidence type="ECO:0000256" key="3">
    <source>
        <dbReference type="ARBA" id="ARBA00022840"/>
    </source>
</evidence>
<dbReference type="InterPro" id="IPR049730">
    <property type="entry name" value="SNF2/RAD54-like_C"/>
</dbReference>
<dbReference type="Proteomes" id="UP000078544">
    <property type="component" value="Unassembled WGS sequence"/>
</dbReference>
<dbReference type="Pfam" id="PF00271">
    <property type="entry name" value="Helicase_C"/>
    <property type="match status" value="1"/>
</dbReference>
<dbReference type="InterPro" id="IPR001650">
    <property type="entry name" value="Helicase_C-like"/>
</dbReference>
<dbReference type="Pfam" id="PF00176">
    <property type="entry name" value="SNF2-rel_dom"/>
    <property type="match status" value="1"/>
</dbReference>
<keyword evidence="2" id="KW-0378">Hydrolase</keyword>
<feature type="region of interest" description="Disordered" evidence="4">
    <location>
        <begin position="1"/>
        <end position="137"/>
    </location>
</feature>
<evidence type="ECO:0000313" key="8">
    <source>
        <dbReference type="Proteomes" id="UP000078544"/>
    </source>
</evidence>
<name>A0A168B444_9HYPO</name>